<dbReference type="RefSeq" id="WP_214186398.1">
    <property type="nucleotide sequence ID" value="NZ_BSDS01000001.1"/>
</dbReference>
<evidence type="ECO:0000256" key="2">
    <source>
        <dbReference type="PIRSR" id="PIRSR613078-3"/>
    </source>
</evidence>
<dbReference type="PANTHER" id="PTHR48100">
    <property type="entry name" value="BROAD-SPECIFICITY PHOSPHATASE YOR283W-RELATED"/>
    <property type="match status" value="1"/>
</dbReference>
<dbReference type="NCBIfam" id="TIGR03162">
    <property type="entry name" value="ribazole_cobC"/>
    <property type="match status" value="1"/>
</dbReference>
<evidence type="ECO:0000256" key="1">
    <source>
        <dbReference type="NCBIfam" id="TIGR03162"/>
    </source>
</evidence>
<keyword evidence="4" id="KW-1185">Reference proteome</keyword>
<dbReference type="PANTHER" id="PTHR48100:SF10">
    <property type="entry name" value="2-CARBOXY-D-ARABINITOL-1-PHOSPHATASE-RELATED"/>
    <property type="match status" value="1"/>
</dbReference>
<evidence type="ECO:0000313" key="3">
    <source>
        <dbReference type="EMBL" id="GLI38506.1"/>
    </source>
</evidence>
<protein>
    <recommendedName>
        <fullName evidence="1">Alpha-ribazole phosphatase</fullName>
        <ecNumber evidence="1">3.1.3.73</ecNumber>
    </recommendedName>
</protein>
<name>A0A9W6LDH2_9BACT</name>
<feature type="site" description="Transition state stabilizer" evidence="2">
    <location>
        <position position="154"/>
    </location>
</feature>
<dbReference type="EC" id="3.1.3.73" evidence="1"/>
<evidence type="ECO:0000313" key="4">
    <source>
        <dbReference type="Proteomes" id="UP001144352"/>
    </source>
</evidence>
<comment type="caution">
    <text evidence="3">The sequence shown here is derived from an EMBL/GenBank/DDBJ whole genome shotgun (WGS) entry which is preliminary data.</text>
</comment>
<proteinExistence type="predicted"/>
<dbReference type="Pfam" id="PF00300">
    <property type="entry name" value="His_Phos_1"/>
    <property type="match status" value="1"/>
</dbReference>
<dbReference type="InterPro" id="IPR013078">
    <property type="entry name" value="His_Pase_superF_clade-1"/>
</dbReference>
<reference evidence="3" key="1">
    <citation type="submission" date="2022-12" db="EMBL/GenBank/DDBJ databases">
        <title>Reference genome sequencing for broad-spectrum identification of bacterial and archaeal isolates by mass spectrometry.</title>
        <authorList>
            <person name="Sekiguchi Y."/>
            <person name="Tourlousse D.M."/>
        </authorList>
    </citation>
    <scope>NUCLEOTIDE SEQUENCE</scope>
    <source>
        <strain evidence="3">H2</strain>
    </source>
</reference>
<dbReference type="Proteomes" id="UP001144352">
    <property type="component" value="Unassembled WGS sequence"/>
</dbReference>
<sequence>MTPKTRIHLIRHGEVEGAGPVRRYNGHTDVGLSERGRSQYHAIKERFADAPITALYTSDLRRCAWGAEVLGSHLGLTPVRKPELREMGVGIWEGKSWPELMEQYPAEWQARLDDIVNYRVPQGESVLDVHNRVMPVINDIVERHRGEEILVVAHGGVNRIILLNAIGAPLSSLFAIEQTYCCLNIIDYFADGNTVVKLVNG</sequence>
<gene>
    <name evidence="3" type="primary">cobC</name>
    <name evidence="3" type="ORF">GHYDROH2_20070</name>
</gene>
<dbReference type="GO" id="GO:0009236">
    <property type="term" value="P:cobalamin biosynthetic process"/>
    <property type="evidence" value="ECO:0007669"/>
    <property type="project" value="UniProtKB-UniRule"/>
</dbReference>
<dbReference type="InterPro" id="IPR017578">
    <property type="entry name" value="Ribazole_CobC"/>
</dbReference>
<dbReference type="SUPFAM" id="SSF53254">
    <property type="entry name" value="Phosphoglycerate mutase-like"/>
    <property type="match status" value="1"/>
</dbReference>
<dbReference type="InterPro" id="IPR050275">
    <property type="entry name" value="PGM_Phosphatase"/>
</dbReference>
<dbReference type="CDD" id="cd07067">
    <property type="entry name" value="HP_PGM_like"/>
    <property type="match status" value="1"/>
</dbReference>
<dbReference type="Gene3D" id="3.40.50.1240">
    <property type="entry name" value="Phosphoglycerate mutase-like"/>
    <property type="match status" value="1"/>
</dbReference>
<accession>A0A9W6LDH2</accession>
<dbReference type="SMART" id="SM00855">
    <property type="entry name" value="PGAM"/>
    <property type="match status" value="1"/>
</dbReference>
<organism evidence="3 4">
    <name type="scientific">Geobacter hydrogenophilus</name>
    <dbReference type="NCBI Taxonomy" id="40983"/>
    <lineage>
        <taxon>Bacteria</taxon>
        <taxon>Pseudomonadati</taxon>
        <taxon>Thermodesulfobacteriota</taxon>
        <taxon>Desulfuromonadia</taxon>
        <taxon>Geobacterales</taxon>
        <taxon>Geobacteraceae</taxon>
        <taxon>Geobacter</taxon>
    </lineage>
</organism>
<dbReference type="InterPro" id="IPR029033">
    <property type="entry name" value="His_PPase_superfam"/>
</dbReference>
<dbReference type="AlphaFoldDB" id="A0A9W6LDH2"/>
<dbReference type="GO" id="GO:0043755">
    <property type="term" value="F:alpha-ribazole phosphatase activity"/>
    <property type="evidence" value="ECO:0007669"/>
    <property type="project" value="UniProtKB-UniRule"/>
</dbReference>
<dbReference type="EMBL" id="BSDS01000001">
    <property type="protein sequence ID" value="GLI38506.1"/>
    <property type="molecule type" value="Genomic_DNA"/>
</dbReference>